<evidence type="ECO:0000259" key="1">
    <source>
        <dbReference type="Pfam" id="PF13460"/>
    </source>
</evidence>
<evidence type="ECO:0000313" key="3">
    <source>
        <dbReference type="Proteomes" id="UP001500171"/>
    </source>
</evidence>
<dbReference type="SUPFAM" id="SSF51735">
    <property type="entry name" value="NAD(P)-binding Rossmann-fold domains"/>
    <property type="match status" value="1"/>
</dbReference>
<dbReference type="EMBL" id="BAABHY010000006">
    <property type="protein sequence ID" value="GAA5113662.1"/>
    <property type="molecule type" value="Genomic_DNA"/>
</dbReference>
<dbReference type="InterPro" id="IPR016040">
    <property type="entry name" value="NAD(P)-bd_dom"/>
</dbReference>
<dbReference type="PANTHER" id="PTHR43355">
    <property type="entry name" value="FLAVIN REDUCTASE (NADPH)"/>
    <property type="match status" value="1"/>
</dbReference>
<dbReference type="Pfam" id="PF13460">
    <property type="entry name" value="NAD_binding_10"/>
    <property type="match status" value="1"/>
</dbReference>
<comment type="caution">
    <text evidence="2">The sequence shown here is derived from an EMBL/GenBank/DDBJ whole genome shotgun (WGS) entry which is preliminary data.</text>
</comment>
<accession>A0ABP9NBQ6</accession>
<feature type="domain" description="NAD(P)-binding" evidence="1">
    <location>
        <begin position="7"/>
        <end position="194"/>
    </location>
</feature>
<evidence type="ECO:0000313" key="2">
    <source>
        <dbReference type="EMBL" id="GAA5113662.1"/>
    </source>
</evidence>
<reference evidence="3" key="1">
    <citation type="journal article" date="2019" name="Int. J. Syst. Evol. Microbiol.">
        <title>The Global Catalogue of Microorganisms (GCM) 10K type strain sequencing project: providing services to taxonomists for standard genome sequencing and annotation.</title>
        <authorList>
            <consortium name="The Broad Institute Genomics Platform"/>
            <consortium name="The Broad Institute Genome Sequencing Center for Infectious Disease"/>
            <person name="Wu L."/>
            <person name="Ma J."/>
        </authorList>
    </citation>
    <scope>NUCLEOTIDE SEQUENCE [LARGE SCALE GENOMIC DNA]</scope>
    <source>
        <strain evidence="3">JCM 18050</strain>
    </source>
</reference>
<dbReference type="InterPro" id="IPR036291">
    <property type="entry name" value="NAD(P)-bd_dom_sf"/>
</dbReference>
<dbReference type="RefSeq" id="WP_345492206.1">
    <property type="nucleotide sequence ID" value="NZ_BAABHY010000006.1"/>
</dbReference>
<dbReference type="Gene3D" id="3.40.50.720">
    <property type="entry name" value="NAD(P)-binding Rossmann-like Domain"/>
    <property type="match status" value="1"/>
</dbReference>
<dbReference type="CDD" id="cd05244">
    <property type="entry name" value="BVR-B_like_SDR_a"/>
    <property type="match status" value="1"/>
</dbReference>
<dbReference type="PANTHER" id="PTHR43355:SF2">
    <property type="entry name" value="FLAVIN REDUCTASE (NADPH)"/>
    <property type="match status" value="1"/>
</dbReference>
<dbReference type="Proteomes" id="UP001500171">
    <property type="component" value="Unassembled WGS sequence"/>
</dbReference>
<name>A0ABP9NBQ6_9GAMM</name>
<protein>
    <submittedName>
        <fullName evidence="2">NAD(P)H-binding protein</fullName>
    </submittedName>
</protein>
<organism evidence="2 3">
    <name type="scientific">Orbus sasakiae</name>
    <dbReference type="NCBI Taxonomy" id="1078475"/>
    <lineage>
        <taxon>Bacteria</taxon>
        <taxon>Pseudomonadati</taxon>
        <taxon>Pseudomonadota</taxon>
        <taxon>Gammaproteobacteria</taxon>
        <taxon>Orbales</taxon>
        <taxon>Orbaceae</taxon>
        <taxon>Orbus</taxon>
    </lineage>
</organism>
<gene>
    <name evidence="2" type="ORF">GCM10023211_22120</name>
</gene>
<dbReference type="InterPro" id="IPR051606">
    <property type="entry name" value="Polyketide_Oxido-like"/>
</dbReference>
<sequence>MKIAIIGANGKAGLFLVNEALSRGHDVTAMMRRENQAVNKKAHVVIKDLFQLSYNDLKDYDVIIDAFGTWAPESLPLHQTSLKHLADLLSHKPNRLLVVGGASSLYVDDAHTLRLLDSDGFPDEYKPLASSMAIAFDALKKRDDVQWTYLSPAAEFIADGVRTGHYLTGGDTLLLNSQGQSQISYADYAIAMIDEAEAAKHVQQRFTVAAE</sequence>
<keyword evidence="3" id="KW-1185">Reference proteome</keyword>
<proteinExistence type="predicted"/>